<evidence type="ECO:0000313" key="2">
    <source>
        <dbReference type="Proteomes" id="UP000270094"/>
    </source>
</evidence>
<keyword evidence="2" id="KW-1185">Reference proteome</keyword>
<evidence type="ECO:0000313" key="1">
    <source>
        <dbReference type="EMBL" id="VDM67994.1"/>
    </source>
</evidence>
<dbReference type="AlphaFoldDB" id="A0A3P7IR68"/>
<sequence>MNLHHTSANQDTYHCTISPLVLAAQVLRIVGGLMETTAHIFLLEAVSQIWKTGLSFLHPTRYSAIYVLNGHFEEKTQIGVKTIGALTFMILST</sequence>
<gene>
    <name evidence="1" type="ORF">SVUK_LOCUS2992</name>
</gene>
<reference evidence="1 2" key="1">
    <citation type="submission" date="2018-11" db="EMBL/GenBank/DDBJ databases">
        <authorList>
            <consortium name="Pathogen Informatics"/>
        </authorList>
    </citation>
    <scope>NUCLEOTIDE SEQUENCE [LARGE SCALE GENOMIC DNA]</scope>
</reference>
<organism evidence="1 2">
    <name type="scientific">Strongylus vulgaris</name>
    <name type="common">Blood worm</name>
    <dbReference type="NCBI Taxonomy" id="40348"/>
    <lineage>
        <taxon>Eukaryota</taxon>
        <taxon>Metazoa</taxon>
        <taxon>Ecdysozoa</taxon>
        <taxon>Nematoda</taxon>
        <taxon>Chromadorea</taxon>
        <taxon>Rhabditida</taxon>
        <taxon>Rhabditina</taxon>
        <taxon>Rhabditomorpha</taxon>
        <taxon>Strongyloidea</taxon>
        <taxon>Strongylidae</taxon>
        <taxon>Strongylus</taxon>
    </lineage>
</organism>
<dbReference type="Proteomes" id="UP000270094">
    <property type="component" value="Unassembled WGS sequence"/>
</dbReference>
<accession>A0A3P7IR68</accession>
<dbReference type="EMBL" id="UYYB01007254">
    <property type="protein sequence ID" value="VDM67994.1"/>
    <property type="molecule type" value="Genomic_DNA"/>
</dbReference>
<name>A0A3P7IR68_STRVU</name>
<proteinExistence type="predicted"/>
<protein>
    <submittedName>
        <fullName evidence="1">Uncharacterized protein</fullName>
    </submittedName>
</protein>